<dbReference type="EMBL" id="JASCZI010031758">
    <property type="protein sequence ID" value="MED6127377.1"/>
    <property type="molecule type" value="Genomic_DNA"/>
</dbReference>
<reference evidence="1 2" key="1">
    <citation type="journal article" date="2023" name="Plants (Basel)">
        <title>Bridging the Gap: Combining Genomics and Transcriptomics Approaches to Understand Stylosanthes scabra, an Orphan Legume from the Brazilian Caatinga.</title>
        <authorList>
            <person name="Ferreira-Neto J.R.C."/>
            <person name="da Silva M.D."/>
            <person name="Binneck E."/>
            <person name="de Melo N.F."/>
            <person name="da Silva R.H."/>
            <person name="de Melo A.L.T.M."/>
            <person name="Pandolfi V."/>
            <person name="Bustamante F.O."/>
            <person name="Brasileiro-Vidal A.C."/>
            <person name="Benko-Iseppon A.M."/>
        </authorList>
    </citation>
    <scope>NUCLEOTIDE SEQUENCE [LARGE SCALE GENOMIC DNA]</scope>
    <source>
        <tissue evidence="1">Leaves</tissue>
    </source>
</reference>
<organism evidence="1 2">
    <name type="scientific">Stylosanthes scabra</name>
    <dbReference type="NCBI Taxonomy" id="79078"/>
    <lineage>
        <taxon>Eukaryota</taxon>
        <taxon>Viridiplantae</taxon>
        <taxon>Streptophyta</taxon>
        <taxon>Embryophyta</taxon>
        <taxon>Tracheophyta</taxon>
        <taxon>Spermatophyta</taxon>
        <taxon>Magnoliopsida</taxon>
        <taxon>eudicotyledons</taxon>
        <taxon>Gunneridae</taxon>
        <taxon>Pentapetalae</taxon>
        <taxon>rosids</taxon>
        <taxon>fabids</taxon>
        <taxon>Fabales</taxon>
        <taxon>Fabaceae</taxon>
        <taxon>Papilionoideae</taxon>
        <taxon>50 kb inversion clade</taxon>
        <taxon>dalbergioids sensu lato</taxon>
        <taxon>Dalbergieae</taxon>
        <taxon>Pterocarpus clade</taxon>
        <taxon>Stylosanthes</taxon>
    </lineage>
</organism>
<gene>
    <name evidence="1" type="ORF">PIB30_087590</name>
</gene>
<proteinExistence type="predicted"/>
<protein>
    <submittedName>
        <fullName evidence="1">Uncharacterized protein</fullName>
    </submittedName>
</protein>
<accession>A0ABU6RTS6</accession>
<evidence type="ECO:0000313" key="2">
    <source>
        <dbReference type="Proteomes" id="UP001341840"/>
    </source>
</evidence>
<dbReference type="Proteomes" id="UP001341840">
    <property type="component" value="Unassembled WGS sequence"/>
</dbReference>
<comment type="caution">
    <text evidence="1">The sequence shown here is derived from an EMBL/GenBank/DDBJ whole genome shotgun (WGS) entry which is preliminary data.</text>
</comment>
<evidence type="ECO:0000313" key="1">
    <source>
        <dbReference type="EMBL" id="MED6127377.1"/>
    </source>
</evidence>
<feature type="non-terminal residue" evidence="1">
    <location>
        <position position="1"/>
    </location>
</feature>
<sequence>APPSSKHFLPKTLGRKKKKTLLLLTAVTLLASSISRHTPQTLTSLRLRLDNLPNHSSLSSRFTHFNSLSLYLPLSHGNPLTRLLTTGAVSPAPSLTLNLTGAIPHPHLQPHRRCTLRVPHVSLSPFAITASLALSS</sequence>
<keyword evidence="2" id="KW-1185">Reference proteome</keyword>
<name>A0ABU6RTS6_9FABA</name>